<gene>
    <name evidence="1" type="ORF">GALL_376790</name>
</gene>
<evidence type="ECO:0000313" key="1">
    <source>
        <dbReference type="EMBL" id="OIQ80559.1"/>
    </source>
</evidence>
<reference evidence="1" key="1">
    <citation type="submission" date="2016-10" db="EMBL/GenBank/DDBJ databases">
        <title>Sequence of Gallionella enrichment culture.</title>
        <authorList>
            <person name="Poehlein A."/>
            <person name="Muehling M."/>
            <person name="Daniel R."/>
        </authorList>
    </citation>
    <scope>NUCLEOTIDE SEQUENCE</scope>
</reference>
<sequence length="64" mass="7236">MLGNVALRGADELDNVLHADFLITQHAQDLESQRVRHGLEGQRRLLDVLVALNEFELAGFLHLF</sequence>
<dbReference type="AlphaFoldDB" id="A0A1J5QKV7"/>
<organism evidence="1">
    <name type="scientific">mine drainage metagenome</name>
    <dbReference type="NCBI Taxonomy" id="410659"/>
    <lineage>
        <taxon>unclassified sequences</taxon>
        <taxon>metagenomes</taxon>
        <taxon>ecological metagenomes</taxon>
    </lineage>
</organism>
<dbReference type="EMBL" id="MLJW01001044">
    <property type="protein sequence ID" value="OIQ80559.1"/>
    <property type="molecule type" value="Genomic_DNA"/>
</dbReference>
<accession>A0A1J5QKV7</accession>
<name>A0A1J5QKV7_9ZZZZ</name>
<protein>
    <submittedName>
        <fullName evidence="1">Uncharacterized protein</fullName>
    </submittedName>
</protein>
<proteinExistence type="predicted"/>
<comment type="caution">
    <text evidence="1">The sequence shown here is derived from an EMBL/GenBank/DDBJ whole genome shotgun (WGS) entry which is preliminary data.</text>
</comment>